<comment type="caution">
    <text evidence="4">The sequence shown here is derived from an EMBL/GenBank/DDBJ whole genome shotgun (WGS) entry which is preliminary data.</text>
</comment>
<organism evidence="4 5">
    <name type="scientific">Mycolicibacter acidiphilus</name>
    <dbReference type="NCBI Taxonomy" id="2835306"/>
    <lineage>
        <taxon>Bacteria</taxon>
        <taxon>Bacillati</taxon>
        <taxon>Actinomycetota</taxon>
        <taxon>Actinomycetes</taxon>
        <taxon>Mycobacteriales</taxon>
        <taxon>Mycobacteriaceae</taxon>
        <taxon>Mycolicibacter</taxon>
    </lineage>
</organism>
<dbReference type="Proteomes" id="UP001519535">
    <property type="component" value="Unassembled WGS sequence"/>
</dbReference>
<evidence type="ECO:0000313" key="4">
    <source>
        <dbReference type="EMBL" id="MBS9535698.1"/>
    </source>
</evidence>
<name>A0ABS5RN10_9MYCO</name>
<reference evidence="4 5" key="1">
    <citation type="submission" date="2021-05" db="EMBL/GenBank/DDBJ databases">
        <title>Mycobacterium acidophilum sp. nov., an extremely acid-tolerant member of the genus Mycobacterium.</title>
        <authorList>
            <person name="Xia J."/>
        </authorList>
    </citation>
    <scope>NUCLEOTIDE SEQUENCE [LARGE SCALE GENOMIC DNA]</scope>
    <source>
        <strain evidence="4 5">M1</strain>
    </source>
</reference>
<keyword evidence="5" id="KW-1185">Reference proteome</keyword>
<keyword evidence="2" id="KW-0472">Membrane</keyword>
<evidence type="ECO:0000256" key="2">
    <source>
        <dbReference type="ARBA" id="ARBA00023136"/>
    </source>
</evidence>
<dbReference type="PANTHER" id="PTHR37042:SF4">
    <property type="entry name" value="OUTER MEMBRANE PROTEIN RV1973"/>
    <property type="match status" value="1"/>
</dbReference>
<evidence type="ECO:0000256" key="1">
    <source>
        <dbReference type="ARBA" id="ARBA00004370"/>
    </source>
</evidence>
<accession>A0ABS5RN10</accession>
<comment type="subcellular location">
    <subcellularLocation>
        <location evidence="1">Membrane</location>
    </subcellularLocation>
</comment>
<protein>
    <submittedName>
        <fullName evidence="4">Mammalian cell entry protein</fullName>
    </submittedName>
</protein>
<dbReference type="EMBL" id="JAHCLR010000056">
    <property type="protein sequence ID" value="MBS9535698.1"/>
    <property type="molecule type" value="Genomic_DNA"/>
</dbReference>
<feature type="compositionally biased region" description="Acidic residues" evidence="3">
    <location>
        <begin position="14"/>
        <end position="61"/>
    </location>
</feature>
<dbReference type="PANTHER" id="PTHR37042">
    <property type="entry name" value="OUTER MEMBRANE PROTEIN RV1973"/>
    <property type="match status" value="1"/>
</dbReference>
<dbReference type="RefSeq" id="WP_214094550.1">
    <property type="nucleotide sequence ID" value="NZ_JAHCLR010000056.1"/>
</dbReference>
<proteinExistence type="predicted"/>
<evidence type="ECO:0000313" key="5">
    <source>
        <dbReference type="Proteomes" id="UP001519535"/>
    </source>
</evidence>
<evidence type="ECO:0000256" key="3">
    <source>
        <dbReference type="SAM" id="MobiDB-lite"/>
    </source>
</evidence>
<feature type="region of interest" description="Disordered" evidence="3">
    <location>
        <begin position="1"/>
        <end position="71"/>
    </location>
</feature>
<sequence length="240" mass="25896">MEDQQPDPGALTEPSEDALEDANEDATEAAEEALEDDDEAGEADETDGEAAETDEPEDAEPEPTVAKPPSKWRSGRVLVAVAAALFVAASGFSGSAVQPYLSDRAEVATKLQITRTAIAAITTLWNYTPENMDTLADRASGYLSGDLQAQYRKLIDGIAEANKQAKVTNSTEITGAAVESLQGREATVLVYMNTTGTSEAQKGLPSLKYLTYRLFMKRDNNRWVVTRMPTVTSLSLTPRM</sequence>
<gene>
    <name evidence="4" type="ORF">KIH27_19105</name>
</gene>